<dbReference type="Pfam" id="PF03602">
    <property type="entry name" value="Cons_hypoth95"/>
    <property type="match status" value="1"/>
</dbReference>
<dbReference type="Gene3D" id="3.40.50.150">
    <property type="entry name" value="Vaccinia Virus protein VP39"/>
    <property type="match status" value="1"/>
</dbReference>
<evidence type="ECO:0000256" key="1">
    <source>
        <dbReference type="ARBA" id="ARBA00022603"/>
    </source>
</evidence>
<dbReference type="SUPFAM" id="SSF53335">
    <property type="entry name" value="S-adenosyl-L-methionine-dependent methyltransferases"/>
    <property type="match status" value="1"/>
</dbReference>
<protein>
    <recommendedName>
        <fullName evidence="4">16S rRNA (Guanine(966)-N(2))-methyltransferase RsmD</fullName>
    </recommendedName>
</protein>
<keyword evidence="2" id="KW-0808">Transferase</keyword>
<dbReference type="CDD" id="cd02440">
    <property type="entry name" value="AdoMet_MTases"/>
    <property type="match status" value="1"/>
</dbReference>
<evidence type="ECO:0000313" key="3">
    <source>
        <dbReference type="EMBL" id="KKL10373.1"/>
    </source>
</evidence>
<gene>
    <name evidence="3" type="ORF">LCGC14_2556490</name>
</gene>
<dbReference type="PIRSF" id="PIRSF004553">
    <property type="entry name" value="CHP00095"/>
    <property type="match status" value="1"/>
</dbReference>
<reference evidence="3" key="1">
    <citation type="journal article" date="2015" name="Nature">
        <title>Complex archaea that bridge the gap between prokaryotes and eukaryotes.</title>
        <authorList>
            <person name="Spang A."/>
            <person name="Saw J.H."/>
            <person name="Jorgensen S.L."/>
            <person name="Zaremba-Niedzwiedzka K."/>
            <person name="Martijn J."/>
            <person name="Lind A.E."/>
            <person name="van Eijk R."/>
            <person name="Schleper C."/>
            <person name="Guy L."/>
            <person name="Ettema T.J."/>
        </authorList>
    </citation>
    <scope>NUCLEOTIDE SEQUENCE</scope>
</reference>
<evidence type="ECO:0000256" key="2">
    <source>
        <dbReference type="ARBA" id="ARBA00022679"/>
    </source>
</evidence>
<organism evidence="3">
    <name type="scientific">marine sediment metagenome</name>
    <dbReference type="NCBI Taxonomy" id="412755"/>
    <lineage>
        <taxon>unclassified sequences</taxon>
        <taxon>metagenomes</taxon>
        <taxon>ecological metagenomes</taxon>
    </lineage>
</organism>
<dbReference type="InterPro" id="IPR029063">
    <property type="entry name" value="SAM-dependent_MTases_sf"/>
</dbReference>
<dbReference type="InterPro" id="IPR004398">
    <property type="entry name" value="RNA_MeTrfase_RsmD"/>
</dbReference>
<dbReference type="GO" id="GO:0008168">
    <property type="term" value="F:methyltransferase activity"/>
    <property type="evidence" value="ECO:0007669"/>
    <property type="project" value="UniProtKB-KW"/>
</dbReference>
<dbReference type="InterPro" id="IPR002052">
    <property type="entry name" value="DNA_methylase_N6_adenine_CS"/>
</dbReference>
<dbReference type="AlphaFoldDB" id="A0A0F9DEG8"/>
<name>A0A0F9DEG8_9ZZZZ</name>
<dbReference type="PANTHER" id="PTHR43542">
    <property type="entry name" value="METHYLTRANSFERASE"/>
    <property type="match status" value="1"/>
</dbReference>
<dbReference type="GO" id="GO:0031167">
    <property type="term" value="P:rRNA methylation"/>
    <property type="evidence" value="ECO:0007669"/>
    <property type="project" value="InterPro"/>
</dbReference>
<dbReference type="PANTHER" id="PTHR43542:SF1">
    <property type="entry name" value="METHYLTRANSFERASE"/>
    <property type="match status" value="1"/>
</dbReference>
<accession>A0A0F9DEG8</accession>
<dbReference type="GO" id="GO:0003676">
    <property type="term" value="F:nucleic acid binding"/>
    <property type="evidence" value="ECO:0007669"/>
    <property type="project" value="InterPro"/>
</dbReference>
<sequence>MIRVISGIYKGKRLKRVQSVLVRPMPDKLKEALFNIIREDVRGSVFLDGFAGTGSVGIEALSRGAEDVVFIDEYYQAVKVIKANLAKCEAEAKAWVIRKDFNRAIIQLANKEKTFDVIFLDPPYKYLDERNPLKVIMKREVLKPGGKVILRHFFKTKFEAKYFKLKRKVTIGDDTICIYV</sequence>
<dbReference type="EMBL" id="LAZR01042087">
    <property type="protein sequence ID" value="KKL10373.1"/>
    <property type="molecule type" value="Genomic_DNA"/>
</dbReference>
<dbReference type="PROSITE" id="PS00092">
    <property type="entry name" value="N6_MTASE"/>
    <property type="match status" value="1"/>
</dbReference>
<dbReference type="NCBIfam" id="TIGR00095">
    <property type="entry name" value="16S rRNA (guanine(966)-N(2))-methyltransferase RsmD"/>
    <property type="match status" value="1"/>
</dbReference>
<proteinExistence type="predicted"/>
<keyword evidence="1" id="KW-0489">Methyltransferase</keyword>
<comment type="caution">
    <text evidence="3">The sequence shown here is derived from an EMBL/GenBank/DDBJ whole genome shotgun (WGS) entry which is preliminary data.</text>
</comment>
<evidence type="ECO:0008006" key="4">
    <source>
        <dbReference type="Google" id="ProtNLM"/>
    </source>
</evidence>